<protein>
    <submittedName>
        <fullName evidence="1">Uncharacterized protein</fullName>
    </submittedName>
</protein>
<evidence type="ECO:0000313" key="1">
    <source>
        <dbReference type="EMBL" id="RNA35857.1"/>
    </source>
</evidence>
<reference evidence="1 2" key="1">
    <citation type="journal article" date="2018" name="Sci. Rep.">
        <title>Genomic signatures of local adaptation to the degree of environmental predictability in rotifers.</title>
        <authorList>
            <person name="Franch-Gras L."/>
            <person name="Hahn C."/>
            <person name="Garcia-Roger E.M."/>
            <person name="Carmona M.J."/>
            <person name="Serra M."/>
            <person name="Gomez A."/>
        </authorList>
    </citation>
    <scope>NUCLEOTIDE SEQUENCE [LARGE SCALE GENOMIC DNA]</scope>
    <source>
        <strain evidence="1">HYR1</strain>
    </source>
</reference>
<accession>A0A3M7SJQ8</accession>
<proteinExistence type="predicted"/>
<dbReference type="Proteomes" id="UP000276133">
    <property type="component" value="Unassembled WGS sequence"/>
</dbReference>
<dbReference type="AlphaFoldDB" id="A0A3M7SJQ8"/>
<dbReference type="EMBL" id="REGN01001281">
    <property type="protein sequence ID" value="RNA35857.1"/>
    <property type="molecule type" value="Genomic_DNA"/>
</dbReference>
<name>A0A3M7SJQ8_BRAPC</name>
<keyword evidence="2" id="KW-1185">Reference proteome</keyword>
<organism evidence="1 2">
    <name type="scientific">Brachionus plicatilis</name>
    <name type="common">Marine rotifer</name>
    <name type="synonym">Brachionus muelleri</name>
    <dbReference type="NCBI Taxonomy" id="10195"/>
    <lineage>
        <taxon>Eukaryota</taxon>
        <taxon>Metazoa</taxon>
        <taxon>Spiralia</taxon>
        <taxon>Gnathifera</taxon>
        <taxon>Rotifera</taxon>
        <taxon>Eurotatoria</taxon>
        <taxon>Monogononta</taxon>
        <taxon>Pseudotrocha</taxon>
        <taxon>Ploima</taxon>
        <taxon>Brachionidae</taxon>
        <taxon>Brachionus</taxon>
    </lineage>
</organism>
<evidence type="ECO:0000313" key="2">
    <source>
        <dbReference type="Proteomes" id="UP000276133"/>
    </source>
</evidence>
<gene>
    <name evidence="1" type="ORF">BpHYR1_049914</name>
</gene>
<sequence>MNVVIVVIVADSKGLTTKNVHDFCNILLFKDICENKLILHLYLKDISSNIYAVLVRNVSFKNLYQRSSNHELHLFFPMIPN</sequence>
<comment type="caution">
    <text evidence="1">The sequence shown here is derived from an EMBL/GenBank/DDBJ whole genome shotgun (WGS) entry which is preliminary data.</text>
</comment>